<dbReference type="PANTHER" id="PTHR12820:SF0">
    <property type="entry name" value="VACUOLAR PROTEIN SORTING-ASSOCIATED PROTEIN 53 HOMOLOG"/>
    <property type="match status" value="1"/>
</dbReference>
<dbReference type="GO" id="GO:0042147">
    <property type="term" value="P:retrograde transport, endosome to Golgi"/>
    <property type="evidence" value="ECO:0007669"/>
    <property type="project" value="InterPro"/>
</dbReference>
<gene>
    <name evidence="2" type="ORF">GSONMT00023796001</name>
</gene>
<dbReference type="EMBL" id="FR929555">
    <property type="protein sequence ID" value="CDQ97227.1"/>
    <property type="molecule type" value="Genomic_DNA"/>
</dbReference>
<feature type="domain" description="Vps53 N-terminal" evidence="1">
    <location>
        <begin position="1"/>
        <end position="161"/>
    </location>
</feature>
<dbReference type="PANTHER" id="PTHR12820">
    <property type="entry name" value="VACUOLAR SORTING PROTEIN 53"/>
    <property type="match status" value="1"/>
</dbReference>
<dbReference type="InterPro" id="IPR039766">
    <property type="entry name" value="Vps53"/>
</dbReference>
<dbReference type="Proteomes" id="UP000193380">
    <property type="component" value="Unassembled WGS sequence"/>
</dbReference>
<organism evidence="2 3">
    <name type="scientific">Oncorhynchus mykiss</name>
    <name type="common">Rainbow trout</name>
    <name type="synonym">Salmo gairdneri</name>
    <dbReference type="NCBI Taxonomy" id="8022"/>
    <lineage>
        <taxon>Eukaryota</taxon>
        <taxon>Metazoa</taxon>
        <taxon>Chordata</taxon>
        <taxon>Craniata</taxon>
        <taxon>Vertebrata</taxon>
        <taxon>Euteleostomi</taxon>
        <taxon>Actinopterygii</taxon>
        <taxon>Neopterygii</taxon>
        <taxon>Teleostei</taxon>
        <taxon>Protacanthopterygii</taxon>
        <taxon>Salmoniformes</taxon>
        <taxon>Salmonidae</taxon>
        <taxon>Salmoninae</taxon>
        <taxon>Oncorhynchus</taxon>
    </lineage>
</organism>
<dbReference type="Pfam" id="PF04100">
    <property type="entry name" value="Vps53_N"/>
    <property type="match status" value="1"/>
</dbReference>
<evidence type="ECO:0000313" key="3">
    <source>
        <dbReference type="Proteomes" id="UP000193380"/>
    </source>
</evidence>
<dbReference type="AlphaFoldDB" id="A0A060Z090"/>
<name>A0A060Z090_ONCMY</name>
<proteinExistence type="predicted"/>
<protein>
    <recommendedName>
        <fullName evidence="1">Vps53 N-terminal domain-containing protein</fullName>
    </recommendedName>
</protein>
<evidence type="ECO:0000259" key="1">
    <source>
        <dbReference type="Pfam" id="PF04100"/>
    </source>
</evidence>
<sequence>MTRRRQYGEVANLLQGVVNVLEHFHKYMGIPQIRQLSERVKAAQSELGTQILADFEEAFPAQGSKRAGGPSNVLRDACLVANVLDPRIKQEIIKKFIRQHLSEYMVLFQENQDVAWLDKIDRRYAWIKRQLVDYEEKYGRMFPEEWCMTERIAVEFCHITRYPHTHPLCWKLLRQPVPHCLHILSTIVIVVLYHP</sequence>
<dbReference type="GO" id="GO:0005829">
    <property type="term" value="C:cytosol"/>
    <property type="evidence" value="ECO:0007669"/>
    <property type="project" value="GOC"/>
</dbReference>
<reference evidence="2" key="2">
    <citation type="submission" date="2014-03" db="EMBL/GenBank/DDBJ databases">
        <authorList>
            <person name="Genoscope - CEA"/>
        </authorList>
    </citation>
    <scope>NUCLEOTIDE SEQUENCE</scope>
</reference>
<dbReference type="PaxDb" id="8022-A0A060Z090"/>
<accession>A0A060Z090</accession>
<evidence type="ECO:0000313" key="2">
    <source>
        <dbReference type="EMBL" id="CDQ97227.1"/>
    </source>
</evidence>
<reference evidence="2" key="1">
    <citation type="journal article" date="2014" name="Nat. Commun.">
        <title>The rainbow trout genome provides novel insights into evolution after whole-genome duplication in vertebrates.</title>
        <authorList>
            <person name="Berthelot C."/>
            <person name="Brunet F."/>
            <person name="Chalopin D."/>
            <person name="Juanchich A."/>
            <person name="Bernard M."/>
            <person name="Noel B."/>
            <person name="Bento P."/>
            <person name="Da Silva C."/>
            <person name="Labadie K."/>
            <person name="Alberti A."/>
            <person name="Aury J.M."/>
            <person name="Louis A."/>
            <person name="Dehais P."/>
            <person name="Bardou P."/>
            <person name="Montfort J."/>
            <person name="Klopp C."/>
            <person name="Cabau C."/>
            <person name="Gaspin C."/>
            <person name="Thorgaard G.H."/>
            <person name="Boussaha M."/>
            <person name="Quillet E."/>
            <person name="Guyomard R."/>
            <person name="Galiana D."/>
            <person name="Bobe J."/>
            <person name="Volff J.N."/>
            <person name="Genet C."/>
            <person name="Wincker P."/>
            <person name="Jaillon O."/>
            <person name="Roest Crollius H."/>
            <person name="Guiguen Y."/>
        </authorList>
    </citation>
    <scope>NUCLEOTIDE SEQUENCE [LARGE SCALE GENOMIC DNA]</scope>
</reference>
<dbReference type="STRING" id="8022.A0A060Z090"/>
<dbReference type="GO" id="GO:0000938">
    <property type="term" value="C:GARP complex"/>
    <property type="evidence" value="ECO:0007669"/>
    <property type="project" value="InterPro"/>
</dbReference>
<dbReference type="InterPro" id="IPR007234">
    <property type="entry name" value="Vps53_N"/>
</dbReference>